<dbReference type="EMBL" id="VSZQ01000093">
    <property type="protein sequence ID" value="TYR62734.1"/>
    <property type="molecule type" value="Genomic_DNA"/>
</dbReference>
<evidence type="ECO:0000256" key="1">
    <source>
        <dbReference type="ARBA" id="ARBA00006547"/>
    </source>
</evidence>
<dbReference type="InterPro" id="IPR038765">
    <property type="entry name" value="Papain-like_cys_pep_sf"/>
</dbReference>
<dbReference type="SUPFAM" id="SSF54001">
    <property type="entry name" value="Cysteine proteinases"/>
    <property type="match status" value="1"/>
</dbReference>
<protein>
    <submittedName>
        <fullName evidence="2">Arylamine N-acetyltransferase</fullName>
    </submittedName>
</protein>
<organism evidence="2 3">
    <name type="scientific">Streptomyces parvus</name>
    <dbReference type="NCBI Taxonomy" id="66428"/>
    <lineage>
        <taxon>Bacteria</taxon>
        <taxon>Bacillati</taxon>
        <taxon>Actinomycetota</taxon>
        <taxon>Actinomycetes</taxon>
        <taxon>Kitasatosporales</taxon>
        <taxon>Streptomycetaceae</taxon>
        <taxon>Streptomyces</taxon>
    </lineage>
</organism>
<evidence type="ECO:0000313" key="3">
    <source>
        <dbReference type="Proteomes" id="UP000323242"/>
    </source>
</evidence>
<dbReference type="Gene3D" id="3.30.2140.10">
    <property type="entry name" value="Arylamine N-acetyltransferase"/>
    <property type="match status" value="1"/>
</dbReference>
<keyword evidence="2" id="KW-0808">Transferase</keyword>
<dbReference type="PANTHER" id="PTHR11786:SF0">
    <property type="entry name" value="ARYLAMINE N-ACETYLTRANSFERASE 4-RELATED"/>
    <property type="match status" value="1"/>
</dbReference>
<accession>A0A5D4JD55</accession>
<dbReference type="AlphaFoldDB" id="A0A5D4JD55"/>
<reference evidence="2 3" key="1">
    <citation type="submission" date="2019-08" db="EMBL/GenBank/DDBJ databases">
        <title>Draft genome for granaticin producer strain Streptomyces parvus C05.</title>
        <authorList>
            <person name="Gonzalez-Pimentel J.L."/>
        </authorList>
    </citation>
    <scope>NUCLEOTIDE SEQUENCE [LARGE SCALE GENOMIC DNA]</scope>
    <source>
        <strain evidence="2 3">C05</strain>
    </source>
</reference>
<dbReference type="InterPro" id="IPR001447">
    <property type="entry name" value="Arylamine_N-AcTrfase"/>
</dbReference>
<name>A0A5D4JD55_9ACTN</name>
<dbReference type="Proteomes" id="UP000323242">
    <property type="component" value="Unassembled WGS sequence"/>
</dbReference>
<dbReference type="PANTHER" id="PTHR11786">
    <property type="entry name" value="N-HYDROXYARYLAMINE O-ACETYLTRANSFERASE"/>
    <property type="match status" value="1"/>
</dbReference>
<comment type="similarity">
    <text evidence="1">Belongs to the arylamine N-acetyltransferase family.</text>
</comment>
<sequence length="279" mass="30435">MDAPDEWGVQGLDVDACLRRIGLAGIHRAAPSPELLRALHRAHATVYSHENIDVVLGRTVTVDVPSVQSKLVDRHRGGNCLELNLLFAAVLQRLGFAVTRLAGRVRMGSDIPRSRTHVMLMVDLGGRTWLADVGFGGPGLLDPLPLADGARGIQEGWGYGLRLTGDRQWVLHADRDTADVQDPFDLYSFTLEPRYAVDYVVANHYITTHPSSPFTGQLIVQRSLPEQRLLLRGTTLVRTWPGGKEQTEELSAAEVPGLLANEFAVVLDGADARALSALL</sequence>
<proteinExistence type="inferred from homology"/>
<comment type="caution">
    <text evidence="2">The sequence shown here is derived from an EMBL/GenBank/DDBJ whole genome shotgun (WGS) entry which is preliminary data.</text>
</comment>
<gene>
    <name evidence="2" type="ORF">FY004_18385</name>
</gene>
<keyword evidence="3" id="KW-1185">Reference proteome</keyword>
<dbReference type="GO" id="GO:0016407">
    <property type="term" value="F:acetyltransferase activity"/>
    <property type="evidence" value="ECO:0007669"/>
    <property type="project" value="InterPro"/>
</dbReference>
<dbReference type="Pfam" id="PF00797">
    <property type="entry name" value="Acetyltransf_2"/>
    <property type="match status" value="1"/>
</dbReference>
<evidence type="ECO:0000313" key="2">
    <source>
        <dbReference type="EMBL" id="TYR62734.1"/>
    </source>
</evidence>
<dbReference type="Gene3D" id="2.40.128.150">
    <property type="entry name" value="Cysteine proteinases"/>
    <property type="match status" value="1"/>
</dbReference>